<evidence type="ECO:0000256" key="2">
    <source>
        <dbReference type="SAM" id="Phobius"/>
    </source>
</evidence>
<feature type="region of interest" description="Disordered" evidence="1">
    <location>
        <begin position="54"/>
        <end position="78"/>
    </location>
</feature>
<feature type="compositionally biased region" description="Acidic residues" evidence="1">
    <location>
        <begin position="435"/>
        <end position="465"/>
    </location>
</feature>
<feature type="transmembrane region" description="Helical" evidence="2">
    <location>
        <begin position="24"/>
        <end position="50"/>
    </location>
</feature>
<organism evidence="3 4">
    <name type="scientific">Acer saccharum</name>
    <name type="common">Sugar maple</name>
    <dbReference type="NCBI Taxonomy" id="4024"/>
    <lineage>
        <taxon>Eukaryota</taxon>
        <taxon>Viridiplantae</taxon>
        <taxon>Streptophyta</taxon>
        <taxon>Embryophyta</taxon>
        <taxon>Tracheophyta</taxon>
        <taxon>Spermatophyta</taxon>
        <taxon>Magnoliopsida</taxon>
        <taxon>eudicotyledons</taxon>
        <taxon>Gunneridae</taxon>
        <taxon>Pentapetalae</taxon>
        <taxon>rosids</taxon>
        <taxon>malvids</taxon>
        <taxon>Sapindales</taxon>
        <taxon>Sapindaceae</taxon>
        <taxon>Hippocastanoideae</taxon>
        <taxon>Acereae</taxon>
        <taxon>Acer</taxon>
    </lineage>
</organism>
<keyword evidence="2" id="KW-1133">Transmembrane helix</keyword>
<feature type="compositionally biased region" description="Acidic residues" evidence="1">
    <location>
        <begin position="392"/>
        <end position="404"/>
    </location>
</feature>
<keyword evidence="2" id="KW-0812">Transmembrane</keyword>
<keyword evidence="2" id="KW-0472">Membrane</keyword>
<feature type="compositionally biased region" description="Basic and acidic residues" evidence="1">
    <location>
        <begin position="405"/>
        <end position="414"/>
    </location>
</feature>
<accession>A0AA39VII9</accession>
<evidence type="ECO:0000313" key="4">
    <source>
        <dbReference type="Proteomes" id="UP001168877"/>
    </source>
</evidence>
<protein>
    <submittedName>
        <fullName evidence="3">Uncharacterized protein</fullName>
    </submittedName>
</protein>
<evidence type="ECO:0000256" key="1">
    <source>
        <dbReference type="SAM" id="MobiDB-lite"/>
    </source>
</evidence>
<feature type="transmembrane region" description="Helical" evidence="2">
    <location>
        <begin position="572"/>
        <end position="594"/>
    </location>
</feature>
<dbReference type="AlphaFoldDB" id="A0AA39VII9"/>
<gene>
    <name evidence="3" type="ORF">LWI29_017727</name>
</gene>
<feature type="compositionally biased region" description="Basic and acidic residues" evidence="1">
    <location>
        <begin position="358"/>
        <end position="378"/>
    </location>
</feature>
<reference evidence="3" key="1">
    <citation type="journal article" date="2022" name="Plant J.">
        <title>Strategies of tolerance reflected in two North American maple genomes.</title>
        <authorList>
            <person name="McEvoy S.L."/>
            <person name="Sezen U.U."/>
            <person name="Trouern-Trend A."/>
            <person name="McMahon S.M."/>
            <person name="Schaberg P.G."/>
            <person name="Yang J."/>
            <person name="Wegrzyn J.L."/>
            <person name="Swenson N.G."/>
        </authorList>
    </citation>
    <scope>NUCLEOTIDE SEQUENCE</scope>
    <source>
        <strain evidence="3">NS2018</strain>
    </source>
</reference>
<sequence>MEVNKNRSSVGVHKSEKKKLQLDLLGGGGGLVLLGGGMAVAALVAAFTVIKNKHHTTRGHKKEEPTSITPDDDDNVQKRDAIASPGLSFVLQTPTTTVTQNSCCTSHETSTFAVTVPHIDSCELVSTHNLVSEDKSVPIIIADGIENPGTSNQQILASDDSSEESITSSDDIIAAEEFTLPAPDGVPLDEPENLIENDSVESIEFIETDQVKKEDDAMDAEVLEGEENLPMRLVEEDDDVDHGVYVENVIEKEEENPEGKFAVEEYSAMQEILLSYDSDQESIALENDMLCADNSSLAVPDDSFLDIEPENMVNSNSGENVQFTETIEVIKEEEAVNTDKLVVEENSPMQSNEDQEDSSCKEQVIDKEEESPEGKLAVEENLLMQSVKKEAEDETEEETEEETEKDSNEEHASEIGDEGSQGKLAEEDNSVTQSVEEEEDESEDDDDDGGDDSSEEVTEEEEDSSEGTGRSSMDSNVEAIWPAEMMDTPPLDLKELNVNYQNSGDKIADEDRVVKTGNHDLVDCKSVGKTVYNERGGNNETTENSIMMLNKKAAQELVTMKDQMAHSPKGRIWIWSMMVLVLMLLLVHICRTAIPHDLPYHDSVIVA</sequence>
<reference evidence="3" key="2">
    <citation type="submission" date="2023-06" db="EMBL/GenBank/DDBJ databases">
        <authorList>
            <person name="Swenson N.G."/>
            <person name="Wegrzyn J.L."/>
            <person name="Mcevoy S.L."/>
        </authorList>
    </citation>
    <scope>NUCLEOTIDE SEQUENCE</scope>
    <source>
        <strain evidence="3">NS2018</strain>
        <tissue evidence="3">Leaf</tissue>
    </source>
</reference>
<dbReference type="EMBL" id="JAUESC010000384">
    <property type="protein sequence ID" value="KAK0581770.1"/>
    <property type="molecule type" value="Genomic_DNA"/>
</dbReference>
<evidence type="ECO:0000313" key="3">
    <source>
        <dbReference type="EMBL" id="KAK0581770.1"/>
    </source>
</evidence>
<name>A0AA39VII9_ACESA</name>
<keyword evidence="4" id="KW-1185">Reference proteome</keyword>
<proteinExistence type="predicted"/>
<feature type="region of interest" description="Disordered" evidence="1">
    <location>
        <begin position="331"/>
        <end position="475"/>
    </location>
</feature>
<comment type="caution">
    <text evidence="3">The sequence shown here is derived from an EMBL/GenBank/DDBJ whole genome shotgun (WGS) entry which is preliminary data.</text>
</comment>
<dbReference type="Proteomes" id="UP001168877">
    <property type="component" value="Unassembled WGS sequence"/>
</dbReference>